<dbReference type="AlphaFoldDB" id="A0A7R9E896"/>
<accession>A0A7R9E896</accession>
<protein>
    <submittedName>
        <fullName evidence="1">Uncharacterized protein</fullName>
    </submittedName>
</protein>
<sequence>MQVATLFRETATLLGASMEAQDAPGPESHSLKYAQGLNPAQGVQINSDKAVCRSAFSDGIVKQEPRDDGYETSGDLELRSQADNHKMMNHIHIAGNMGIKCEPLEDPYSFVDDDPTPIPQPRPPAVVLQNMPKKRGRKKKIPEGLESTLVCLQLIKDITTQVQATISVRQPFISS</sequence>
<name>A0A7R9E896_9NEOP</name>
<reference evidence="1" key="1">
    <citation type="submission" date="2020-11" db="EMBL/GenBank/DDBJ databases">
        <authorList>
            <person name="Tran Van P."/>
        </authorList>
    </citation>
    <scope>NUCLEOTIDE SEQUENCE</scope>
</reference>
<dbReference type="EMBL" id="OB793978">
    <property type="protein sequence ID" value="CAD7429142.1"/>
    <property type="molecule type" value="Genomic_DNA"/>
</dbReference>
<proteinExistence type="predicted"/>
<organism evidence="1">
    <name type="scientific">Timema monikensis</name>
    <dbReference type="NCBI Taxonomy" id="170555"/>
    <lineage>
        <taxon>Eukaryota</taxon>
        <taxon>Metazoa</taxon>
        <taxon>Ecdysozoa</taxon>
        <taxon>Arthropoda</taxon>
        <taxon>Hexapoda</taxon>
        <taxon>Insecta</taxon>
        <taxon>Pterygota</taxon>
        <taxon>Neoptera</taxon>
        <taxon>Polyneoptera</taxon>
        <taxon>Phasmatodea</taxon>
        <taxon>Timematodea</taxon>
        <taxon>Timematoidea</taxon>
        <taxon>Timematidae</taxon>
        <taxon>Timema</taxon>
    </lineage>
</organism>
<evidence type="ECO:0000313" key="1">
    <source>
        <dbReference type="EMBL" id="CAD7429142.1"/>
    </source>
</evidence>
<gene>
    <name evidence="1" type="ORF">TMSB3V08_LOCUS5927</name>
</gene>